<feature type="region of interest" description="Disordered" evidence="1">
    <location>
        <begin position="100"/>
        <end position="138"/>
    </location>
</feature>
<feature type="compositionally biased region" description="Basic and acidic residues" evidence="1">
    <location>
        <begin position="122"/>
        <end position="138"/>
    </location>
</feature>
<evidence type="ECO:0000313" key="2">
    <source>
        <dbReference type="EMBL" id="MBW0485867.1"/>
    </source>
</evidence>
<feature type="compositionally biased region" description="Polar residues" evidence="1">
    <location>
        <begin position="1"/>
        <end position="13"/>
    </location>
</feature>
<accession>A0A9Q3CNU5</accession>
<dbReference type="Proteomes" id="UP000765509">
    <property type="component" value="Unassembled WGS sequence"/>
</dbReference>
<feature type="region of interest" description="Disordered" evidence="1">
    <location>
        <begin position="1"/>
        <end position="58"/>
    </location>
</feature>
<reference evidence="2" key="1">
    <citation type="submission" date="2021-03" db="EMBL/GenBank/DDBJ databases">
        <title>Draft genome sequence of rust myrtle Austropuccinia psidii MF-1, a brazilian biotype.</title>
        <authorList>
            <person name="Quecine M.C."/>
            <person name="Pachon D.M.R."/>
            <person name="Bonatelli M.L."/>
            <person name="Correr F.H."/>
            <person name="Franceschini L.M."/>
            <person name="Leite T.F."/>
            <person name="Margarido G.R.A."/>
            <person name="Almeida C.A."/>
            <person name="Ferrarezi J.A."/>
            <person name="Labate C.A."/>
        </authorList>
    </citation>
    <scope>NUCLEOTIDE SEQUENCE</scope>
    <source>
        <strain evidence="2">MF-1</strain>
    </source>
</reference>
<dbReference type="AlphaFoldDB" id="A0A9Q3CNU5"/>
<evidence type="ECO:0000256" key="1">
    <source>
        <dbReference type="SAM" id="MobiDB-lite"/>
    </source>
</evidence>
<evidence type="ECO:0000313" key="3">
    <source>
        <dbReference type="Proteomes" id="UP000765509"/>
    </source>
</evidence>
<protein>
    <submittedName>
        <fullName evidence="2">Uncharacterized protein</fullName>
    </submittedName>
</protein>
<sequence length="138" mass="15142">MVHIRNGSNNSIQPDGCGKGRGKTKYRSGKSSSRQTCLEDDRVAPHSPRSVPTNVYENSEPELIEGNILRAEPFPSGINRNISVPIQKLVQSSTRIVVGNMPKPLGGGHELLPTHQELSGSGEDHRAPRRVEPIVFER</sequence>
<comment type="caution">
    <text evidence="2">The sequence shown here is derived from an EMBL/GenBank/DDBJ whole genome shotgun (WGS) entry which is preliminary data.</text>
</comment>
<organism evidence="2 3">
    <name type="scientific">Austropuccinia psidii MF-1</name>
    <dbReference type="NCBI Taxonomy" id="1389203"/>
    <lineage>
        <taxon>Eukaryota</taxon>
        <taxon>Fungi</taxon>
        <taxon>Dikarya</taxon>
        <taxon>Basidiomycota</taxon>
        <taxon>Pucciniomycotina</taxon>
        <taxon>Pucciniomycetes</taxon>
        <taxon>Pucciniales</taxon>
        <taxon>Sphaerophragmiaceae</taxon>
        <taxon>Austropuccinia</taxon>
    </lineage>
</organism>
<proteinExistence type="predicted"/>
<keyword evidence="3" id="KW-1185">Reference proteome</keyword>
<dbReference type="EMBL" id="AVOT02008362">
    <property type="protein sequence ID" value="MBW0485867.1"/>
    <property type="molecule type" value="Genomic_DNA"/>
</dbReference>
<gene>
    <name evidence="2" type="ORF">O181_025582</name>
</gene>
<name>A0A9Q3CNU5_9BASI</name>